<gene>
    <name evidence="7" type="ORF">FOE78_15905</name>
</gene>
<dbReference type="PROSITE" id="PS51257">
    <property type="entry name" value="PROKAR_LIPOPROTEIN"/>
    <property type="match status" value="1"/>
</dbReference>
<evidence type="ECO:0000256" key="4">
    <source>
        <dbReference type="SAM" id="MobiDB-lite"/>
    </source>
</evidence>
<dbReference type="Gene3D" id="3.40.190.10">
    <property type="entry name" value="Periplasmic binding protein-like II"/>
    <property type="match status" value="1"/>
</dbReference>
<dbReference type="RefSeq" id="WP_143987175.1">
    <property type="nucleotide sequence ID" value="NZ_CP041692.1"/>
</dbReference>
<dbReference type="Gene3D" id="3.10.105.10">
    <property type="entry name" value="Dipeptide-binding Protein, Domain 3"/>
    <property type="match status" value="1"/>
</dbReference>
<evidence type="ECO:0000256" key="2">
    <source>
        <dbReference type="ARBA" id="ARBA00022448"/>
    </source>
</evidence>
<evidence type="ECO:0000256" key="5">
    <source>
        <dbReference type="SAM" id="SignalP"/>
    </source>
</evidence>
<dbReference type="SUPFAM" id="SSF53850">
    <property type="entry name" value="Periplasmic binding protein-like II"/>
    <property type="match status" value="1"/>
</dbReference>
<keyword evidence="2" id="KW-0813">Transport</keyword>
<feature type="domain" description="Solute-binding protein family 5" evidence="6">
    <location>
        <begin position="106"/>
        <end position="510"/>
    </location>
</feature>
<dbReference type="GO" id="GO:1904680">
    <property type="term" value="F:peptide transmembrane transporter activity"/>
    <property type="evidence" value="ECO:0007669"/>
    <property type="project" value="TreeGrafter"/>
</dbReference>
<proteinExistence type="inferred from homology"/>
<keyword evidence="8" id="KW-1185">Reference proteome</keyword>
<sequence>MWTVHRPRPRLLAAAVTSLMLIALAACSGGSTPTSHSSSHTNSGANVNAASSNPSSTAFRWGTRAWASSIANNPYAPNPTPEYNLSLLSLGVVSDWNRPGKNPYFPELAQSWDVGKHAITFHLRPDAKWQDGTPLTSKDVITSFRAAGADYNSVWAAITSVSAPDQHTVTVNLQPWEVPQNALLHLLQIVIVPNSQYASLLPSSNFDQTLINYWKTYKILQPTAASIAAAGNSPAGKVLAKVSPQLVKFNPKTMLGAGPYTLKSANVSGILYQKWNGFFDAAKITAPYVQIYPMNTVTEFGALSSGSIELETDNQFTDPQAVKLNAQGSNAHYVFIPSPVQQVSLVFSFDHYPFNLLAVRQALAYLINRDDLVKRDMGGTLVQNPAAATPDGINDFLAKQYLTPAQFAKLNHYPHDTAKATSLLKGAGFTLRNGKWYTPKGQPFSFTISEAAGIPYFDEDGLIIAGYLKAFGMDVKVEDVDPGTYPTKQEAGDFAVSQWWMDWGQGPPMADFAATFGLPATPSWNYPIAYSGSGPCNCGIGIGPDANVPGLGHVNIASELNREVNEATPNTWAKYTWAWAQWVNQNLPILPLYNNAFHESYSTVRYTDFPPDSAKWLWTGLTGAAQPVEWMQAGYLKLK</sequence>
<evidence type="ECO:0000313" key="8">
    <source>
        <dbReference type="Proteomes" id="UP000319263"/>
    </source>
</evidence>
<dbReference type="GO" id="GO:0015833">
    <property type="term" value="P:peptide transport"/>
    <property type="evidence" value="ECO:0007669"/>
    <property type="project" value="TreeGrafter"/>
</dbReference>
<protein>
    <recommendedName>
        <fullName evidence="6">Solute-binding protein family 5 domain-containing protein</fullName>
    </recommendedName>
</protein>
<dbReference type="PANTHER" id="PTHR30290">
    <property type="entry name" value="PERIPLASMIC BINDING COMPONENT OF ABC TRANSPORTER"/>
    <property type="match status" value="1"/>
</dbReference>
<organism evidence="7 8">
    <name type="scientific">Microlunatus elymi</name>
    <dbReference type="NCBI Taxonomy" id="2596828"/>
    <lineage>
        <taxon>Bacteria</taxon>
        <taxon>Bacillati</taxon>
        <taxon>Actinomycetota</taxon>
        <taxon>Actinomycetes</taxon>
        <taxon>Propionibacteriales</taxon>
        <taxon>Propionibacteriaceae</taxon>
        <taxon>Microlunatus</taxon>
    </lineage>
</organism>
<dbReference type="PANTHER" id="PTHR30290:SF9">
    <property type="entry name" value="OLIGOPEPTIDE-BINDING PROTEIN APPA"/>
    <property type="match status" value="1"/>
</dbReference>
<feature type="signal peptide" evidence="5">
    <location>
        <begin position="1"/>
        <end position="25"/>
    </location>
</feature>
<dbReference type="AlphaFoldDB" id="A0A516Q1A2"/>
<evidence type="ECO:0000256" key="3">
    <source>
        <dbReference type="ARBA" id="ARBA00022729"/>
    </source>
</evidence>
<dbReference type="Pfam" id="PF00496">
    <property type="entry name" value="SBP_bac_5"/>
    <property type="match status" value="1"/>
</dbReference>
<feature type="chain" id="PRO_5039650092" description="Solute-binding protein family 5 domain-containing protein" evidence="5">
    <location>
        <begin position="26"/>
        <end position="639"/>
    </location>
</feature>
<name>A0A516Q1A2_9ACTN</name>
<dbReference type="KEGG" id="mik:FOE78_15905"/>
<reference evidence="7 8" key="1">
    <citation type="submission" date="2019-07" db="EMBL/GenBank/DDBJ databases">
        <title>Microlunatus dokdonensis sp. nov. isolated from the rhizospheric soil of the wild plant Elymus tsukushiensis.</title>
        <authorList>
            <person name="Ghim S.-Y."/>
            <person name="Hwang Y.-J."/>
            <person name="Son J.-S."/>
            <person name="Shin J.-H."/>
        </authorList>
    </citation>
    <scope>NUCLEOTIDE SEQUENCE [LARGE SCALE GENOMIC DNA]</scope>
    <source>
        <strain evidence="7 8">KUDC0627</strain>
    </source>
</reference>
<keyword evidence="3 5" id="KW-0732">Signal</keyword>
<dbReference type="Proteomes" id="UP000319263">
    <property type="component" value="Chromosome"/>
</dbReference>
<dbReference type="OrthoDB" id="9046151at2"/>
<accession>A0A516Q1A2</accession>
<dbReference type="InterPro" id="IPR000914">
    <property type="entry name" value="SBP_5_dom"/>
</dbReference>
<dbReference type="InterPro" id="IPR039424">
    <property type="entry name" value="SBP_5"/>
</dbReference>
<evidence type="ECO:0000256" key="1">
    <source>
        <dbReference type="ARBA" id="ARBA00005695"/>
    </source>
</evidence>
<evidence type="ECO:0000259" key="6">
    <source>
        <dbReference type="Pfam" id="PF00496"/>
    </source>
</evidence>
<feature type="region of interest" description="Disordered" evidence="4">
    <location>
        <begin position="32"/>
        <end position="53"/>
    </location>
</feature>
<evidence type="ECO:0000313" key="7">
    <source>
        <dbReference type="EMBL" id="QDP97214.1"/>
    </source>
</evidence>
<dbReference type="EMBL" id="CP041692">
    <property type="protein sequence ID" value="QDP97214.1"/>
    <property type="molecule type" value="Genomic_DNA"/>
</dbReference>
<comment type="similarity">
    <text evidence="1">Belongs to the bacterial solute-binding protein 5 family.</text>
</comment>